<dbReference type="EMBL" id="CM045770">
    <property type="protein sequence ID" value="KAI7991589.1"/>
    <property type="molecule type" value="Genomic_DNA"/>
</dbReference>
<keyword evidence="2" id="KW-1185">Reference proteome</keyword>
<reference evidence="1 2" key="1">
    <citation type="journal article" date="2022" name="Plant J.">
        <title>Chromosome-level genome of Camellia lanceoleosa provides a valuable resource for understanding genome evolution and self-incompatibility.</title>
        <authorList>
            <person name="Gong W."/>
            <person name="Xiao S."/>
            <person name="Wang L."/>
            <person name="Liao Z."/>
            <person name="Chang Y."/>
            <person name="Mo W."/>
            <person name="Hu G."/>
            <person name="Li W."/>
            <person name="Zhao G."/>
            <person name="Zhu H."/>
            <person name="Hu X."/>
            <person name="Ji K."/>
            <person name="Xiang X."/>
            <person name="Song Q."/>
            <person name="Yuan D."/>
            <person name="Jin S."/>
            <person name="Zhang L."/>
        </authorList>
    </citation>
    <scope>NUCLEOTIDE SEQUENCE [LARGE SCALE GENOMIC DNA]</scope>
    <source>
        <strain evidence="1">SQ_2022a</strain>
    </source>
</reference>
<evidence type="ECO:0000313" key="1">
    <source>
        <dbReference type="EMBL" id="KAI7991589.1"/>
    </source>
</evidence>
<organism evidence="1 2">
    <name type="scientific">Camellia lanceoleosa</name>
    <dbReference type="NCBI Taxonomy" id="1840588"/>
    <lineage>
        <taxon>Eukaryota</taxon>
        <taxon>Viridiplantae</taxon>
        <taxon>Streptophyta</taxon>
        <taxon>Embryophyta</taxon>
        <taxon>Tracheophyta</taxon>
        <taxon>Spermatophyta</taxon>
        <taxon>Magnoliopsida</taxon>
        <taxon>eudicotyledons</taxon>
        <taxon>Gunneridae</taxon>
        <taxon>Pentapetalae</taxon>
        <taxon>asterids</taxon>
        <taxon>Ericales</taxon>
        <taxon>Theaceae</taxon>
        <taxon>Camellia</taxon>
    </lineage>
</organism>
<gene>
    <name evidence="1" type="ORF">LOK49_LG12G00263</name>
</gene>
<name>A0ACC0FSS1_9ERIC</name>
<dbReference type="Proteomes" id="UP001060215">
    <property type="component" value="Chromosome 13"/>
</dbReference>
<accession>A0ACC0FSS1</accession>
<protein>
    <submittedName>
        <fullName evidence="1">Pentatricopeptide repeat-containing protein</fullName>
    </submittedName>
</protein>
<proteinExistence type="predicted"/>
<comment type="caution">
    <text evidence="1">The sequence shown here is derived from an EMBL/GenBank/DDBJ whole genome shotgun (WGS) entry which is preliminary data.</text>
</comment>
<sequence>MPHPPSLSLLCPLQEKLQTLFLAPPNPPPPPPPPTITTITTHRGLCSRVSNGDSDSKTTDVENCESVQCENVNSMADWKEVDRVCKVVDELFALDPNMEAILDECGSFLTMIGCPSGGTVPPR</sequence>
<evidence type="ECO:0000313" key="2">
    <source>
        <dbReference type="Proteomes" id="UP001060215"/>
    </source>
</evidence>